<keyword evidence="2" id="KW-0012">Acyltransferase</keyword>
<dbReference type="Proteomes" id="UP000531594">
    <property type="component" value="Unassembled WGS sequence"/>
</dbReference>
<evidence type="ECO:0000313" key="3">
    <source>
        <dbReference type="Proteomes" id="UP000531594"/>
    </source>
</evidence>
<sequence>MDSIRITTEKDLEKAFYIRKEVFIKDSVCRQTQAEGFYEKLGYRTASDVFMDAGIPHILMVKELPAKGVEK</sequence>
<gene>
    <name evidence="2" type="ORF">HNR53_003557</name>
</gene>
<keyword evidence="2" id="KW-0808">Transferase</keyword>
<dbReference type="SUPFAM" id="SSF55729">
    <property type="entry name" value="Acyl-CoA N-acyltransferases (Nat)"/>
    <property type="match status" value="1"/>
</dbReference>
<organism evidence="2 3">
    <name type="scientific">Bacillus benzoevorans</name>
    <dbReference type="NCBI Taxonomy" id="1456"/>
    <lineage>
        <taxon>Bacteria</taxon>
        <taxon>Bacillati</taxon>
        <taxon>Bacillota</taxon>
        <taxon>Bacilli</taxon>
        <taxon>Bacillales</taxon>
        <taxon>Bacillaceae</taxon>
        <taxon>Bacillus</taxon>
    </lineage>
</organism>
<evidence type="ECO:0000313" key="2">
    <source>
        <dbReference type="EMBL" id="MBB6446892.1"/>
    </source>
</evidence>
<comment type="caution">
    <text evidence="2">The sequence shown here is derived from an EMBL/GenBank/DDBJ whole genome shotgun (WGS) entry which is preliminary data.</text>
</comment>
<dbReference type="InterPro" id="IPR016181">
    <property type="entry name" value="Acyl_CoA_acyltransferase"/>
</dbReference>
<keyword evidence="3" id="KW-1185">Reference proteome</keyword>
<dbReference type="EMBL" id="JACHGK010000014">
    <property type="protein sequence ID" value="MBB6446892.1"/>
    <property type="molecule type" value="Genomic_DNA"/>
</dbReference>
<proteinExistence type="predicted"/>
<evidence type="ECO:0000259" key="1">
    <source>
        <dbReference type="Pfam" id="PF13673"/>
    </source>
</evidence>
<dbReference type="Pfam" id="PF13673">
    <property type="entry name" value="Acetyltransf_10"/>
    <property type="match status" value="1"/>
</dbReference>
<reference evidence="2 3" key="1">
    <citation type="submission" date="2020-08" db="EMBL/GenBank/DDBJ databases">
        <title>Genomic Encyclopedia of Type Strains, Phase IV (KMG-IV): sequencing the most valuable type-strain genomes for metagenomic binning, comparative biology and taxonomic classification.</title>
        <authorList>
            <person name="Goeker M."/>
        </authorList>
    </citation>
    <scope>NUCLEOTIDE SEQUENCE [LARGE SCALE GENOMIC DNA]</scope>
    <source>
        <strain evidence="2 3">DSM 5391</strain>
    </source>
</reference>
<name>A0A7X0LXV9_9BACI</name>
<dbReference type="AlphaFoldDB" id="A0A7X0LXV9"/>
<accession>A0A7X0LXV9</accession>
<dbReference type="GO" id="GO:0016747">
    <property type="term" value="F:acyltransferase activity, transferring groups other than amino-acyl groups"/>
    <property type="evidence" value="ECO:0007669"/>
    <property type="project" value="InterPro"/>
</dbReference>
<dbReference type="InterPro" id="IPR000182">
    <property type="entry name" value="GNAT_dom"/>
</dbReference>
<dbReference type="Gene3D" id="3.40.630.30">
    <property type="match status" value="1"/>
</dbReference>
<protein>
    <submittedName>
        <fullName evidence="2">Putative GNAT family N-acyltransferase</fullName>
    </submittedName>
</protein>
<feature type="domain" description="N-acetyltransferase" evidence="1">
    <location>
        <begin position="27"/>
        <end position="64"/>
    </location>
</feature>